<keyword evidence="3" id="KW-1185">Reference proteome</keyword>
<dbReference type="OrthoDB" id="343823at2"/>
<comment type="caution">
    <text evidence="2">The sequence shown here is derived from an EMBL/GenBank/DDBJ whole genome shotgun (WGS) entry which is preliminary data.</text>
</comment>
<keyword evidence="1" id="KW-0472">Membrane</keyword>
<dbReference type="AlphaFoldDB" id="A0A4R9KA10"/>
<name>A0A4R9KA10_9LEPT</name>
<feature type="transmembrane region" description="Helical" evidence="1">
    <location>
        <begin position="38"/>
        <end position="56"/>
    </location>
</feature>
<accession>A0A4R9KA10</accession>
<sequence length="115" mass="11911">MQTIGKYVYAVPLLVFGINHFLNANAMAGMVPVPGGAIWIYVTGAALVAAALSIFINKKTKLAMILLAVLIGLFIVLIHVPGVTQGNQLSIAMALKDLGLLGGALIIAGISRDNA</sequence>
<dbReference type="EMBL" id="RQGF01000012">
    <property type="protein sequence ID" value="TGL63538.1"/>
    <property type="molecule type" value="Genomic_DNA"/>
</dbReference>
<organism evidence="2 3">
    <name type="scientific">Leptospira sarikeiensis</name>
    <dbReference type="NCBI Taxonomy" id="2484943"/>
    <lineage>
        <taxon>Bacteria</taxon>
        <taxon>Pseudomonadati</taxon>
        <taxon>Spirochaetota</taxon>
        <taxon>Spirochaetia</taxon>
        <taxon>Leptospirales</taxon>
        <taxon>Leptospiraceae</taxon>
        <taxon>Leptospira</taxon>
    </lineage>
</organism>
<evidence type="ECO:0000313" key="3">
    <source>
        <dbReference type="Proteomes" id="UP000297762"/>
    </source>
</evidence>
<keyword evidence="1" id="KW-0812">Transmembrane</keyword>
<dbReference type="RefSeq" id="WP_135648619.1">
    <property type="nucleotide sequence ID" value="NZ_RQGF01000012.1"/>
</dbReference>
<dbReference type="Proteomes" id="UP000297762">
    <property type="component" value="Unassembled WGS sequence"/>
</dbReference>
<evidence type="ECO:0000256" key="1">
    <source>
        <dbReference type="SAM" id="Phobius"/>
    </source>
</evidence>
<proteinExistence type="predicted"/>
<gene>
    <name evidence="2" type="ORF">EHQ64_06190</name>
</gene>
<feature type="transmembrane region" description="Helical" evidence="1">
    <location>
        <begin position="7"/>
        <end position="26"/>
    </location>
</feature>
<evidence type="ECO:0000313" key="2">
    <source>
        <dbReference type="EMBL" id="TGL63538.1"/>
    </source>
</evidence>
<protein>
    <submittedName>
        <fullName evidence="2">DoxX family protein</fullName>
    </submittedName>
</protein>
<feature type="transmembrane region" description="Helical" evidence="1">
    <location>
        <begin position="89"/>
        <end position="110"/>
    </location>
</feature>
<feature type="transmembrane region" description="Helical" evidence="1">
    <location>
        <begin position="63"/>
        <end position="83"/>
    </location>
</feature>
<reference evidence="2" key="1">
    <citation type="journal article" date="2019" name="PLoS Negl. Trop. Dis.">
        <title>Revisiting the worldwide diversity of Leptospira species in the environment.</title>
        <authorList>
            <person name="Vincent A.T."/>
            <person name="Schiettekatte O."/>
            <person name="Bourhy P."/>
            <person name="Veyrier F.J."/>
            <person name="Picardeau M."/>
        </authorList>
    </citation>
    <scope>NUCLEOTIDE SEQUENCE [LARGE SCALE GENOMIC DNA]</scope>
    <source>
        <strain evidence="2">201702455</strain>
    </source>
</reference>
<keyword evidence="1" id="KW-1133">Transmembrane helix</keyword>